<evidence type="ECO:0000313" key="7">
    <source>
        <dbReference type="Proteomes" id="UP001142055"/>
    </source>
</evidence>
<evidence type="ECO:0000256" key="2">
    <source>
        <dbReference type="ARBA" id="ARBA00022553"/>
    </source>
</evidence>
<accession>A0A9Q0RNS0</accession>
<dbReference type="PANTHER" id="PTHR15109">
    <property type="entry name" value="AGAP004327-PA"/>
    <property type="match status" value="1"/>
</dbReference>
<evidence type="ECO:0000259" key="5">
    <source>
        <dbReference type="Pfam" id="PF15914"/>
    </source>
</evidence>
<keyword evidence="3" id="KW-0175">Coiled coil</keyword>
<dbReference type="AlphaFoldDB" id="A0A9Q0RNS0"/>
<dbReference type="Pfam" id="PF15914">
    <property type="entry name" value="FAM193_C"/>
    <property type="match status" value="1"/>
</dbReference>
<gene>
    <name evidence="6" type="ORF">RDWZM_001243</name>
</gene>
<sequence length="660" mass="77452">MDPNSNKCSLTKEQHLEYKPMTSIATLMESFRRTYSLGDNCELNYYGDIKNCSNLAELLIKDEKNRVVNNNTDPKTNGVGWCFSYNKNNKCNFCRTRDITQNIVNCNYLPDIICEHCKDKLRKLKSDPATQIKVKNTYKLRGTKSLYSTHPPMPPISIRDEINTKATNGERIADANISPELGFGSVVQFEDDELKLYWLEVRNSIFQIFHEEGITLNSVTRKYLNPPIFNSFVLQSTDMLKDCVHKLFTSNRRKLFTLCVFQLQLFIIEIKLRLHIELMENKPIDGFLGCVEDEYLKPNKLKWFNFHLLFFQTFVYMNRFIQQSISLLCDCTDDNDFKTYNDEDSKMTGSYFPPNRNCEMRERLRKRLNKKKKQTNIPELESAEEDEKKSNIKDERNLDDLLQFINGDNGENEQLNDNKKKKKTRKRHPKNSAAATPTNDEKSPLKESKSPTNDNNKSSKKRKNKKMKHKDRNFPVVSITKKKSNENVLNHEMIDVDQCSESIDANDEDDGEVDEVNHLVNQFDLADNSQESDCDNVIFEESKSFNIAENEDDDEFEYEEDYYNDDVELVEYSDEDVEEPVEYDNIYSKHKDQILEWPNDSLMVIDDVFKPKDIDLENEDMDEFERQLELFKRLCYDPFSTNKSVKPKLIIDVNEVFKRI</sequence>
<proteinExistence type="inferred from homology"/>
<evidence type="ECO:0000256" key="4">
    <source>
        <dbReference type="SAM" id="MobiDB-lite"/>
    </source>
</evidence>
<feature type="domain" description="FAM193 C-terminal" evidence="5">
    <location>
        <begin position="606"/>
        <end position="650"/>
    </location>
</feature>
<organism evidence="6 7">
    <name type="scientific">Blomia tropicalis</name>
    <name type="common">Mite</name>
    <dbReference type="NCBI Taxonomy" id="40697"/>
    <lineage>
        <taxon>Eukaryota</taxon>
        <taxon>Metazoa</taxon>
        <taxon>Ecdysozoa</taxon>
        <taxon>Arthropoda</taxon>
        <taxon>Chelicerata</taxon>
        <taxon>Arachnida</taxon>
        <taxon>Acari</taxon>
        <taxon>Acariformes</taxon>
        <taxon>Sarcoptiformes</taxon>
        <taxon>Astigmata</taxon>
        <taxon>Glycyphagoidea</taxon>
        <taxon>Echimyopodidae</taxon>
        <taxon>Blomia</taxon>
    </lineage>
</organism>
<keyword evidence="2" id="KW-0597">Phosphoprotein</keyword>
<feature type="compositionally biased region" description="Basic residues" evidence="4">
    <location>
        <begin position="458"/>
        <end position="471"/>
    </location>
</feature>
<dbReference type="InterPro" id="IPR029717">
    <property type="entry name" value="FAM193"/>
</dbReference>
<evidence type="ECO:0000256" key="1">
    <source>
        <dbReference type="ARBA" id="ARBA00009689"/>
    </source>
</evidence>
<comment type="similarity">
    <text evidence="1">Belongs to the FAM193 family.</text>
</comment>
<dbReference type="EMBL" id="JAPWDV010000001">
    <property type="protein sequence ID" value="KAJ6222698.1"/>
    <property type="molecule type" value="Genomic_DNA"/>
</dbReference>
<reference evidence="6" key="1">
    <citation type="submission" date="2022-12" db="EMBL/GenBank/DDBJ databases">
        <title>Genome assemblies of Blomia tropicalis.</title>
        <authorList>
            <person name="Cui Y."/>
        </authorList>
    </citation>
    <scope>NUCLEOTIDE SEQUENCE</scope>
    <source>
        <tissue evidence="6">Adult mites</tissue>
    </source>
</reference>
<feature type="compositionally biased region" description="Basic and acidic residues" evidence="4">
    <location>
        <begin position="386"/>
        <end position="399"/>
    </location>
</feature>
<protein>
    <recommendedName>
        <fullName evidence="5">FAM193 C-terminal domain-containing protein</fullName>
    </recommendedName>
</protein>
<dbReference type="Proteomes" id="UP001142055">
    <property type="component" value="Chromosome 1"/>
</dbReference>
<feature type="region of interest" description="Disordered" evidence="4">
    <location>
        <begin position="367"/>
        <end position="474"/>
    </location>
</feature>
<comment type="caution">
    <text evidence="6">The sequence shown here is derived from an EMBL/GenBank/DDBJ whole genome shotgun (WGS) entry which is preliminary data.</text>
</comment>
<name>A0A9Q0RNS0_BLOTA</name>
<feature type="compositionally biased region" description="Basic residues" evidence="4">
    <location>
        <begin position="419"/>
        <end position="430"/>
    </location>
</feature>
<evidence type="ECO:0000256" key="3">
    <source>
        <dbReference type="ARBA" id="ARBA00023054"/>
    </source>
</evidence>
<keyword evidence="7" id="KW-1185">Reference proteome</keyword>
<dbReference type="InterPro" id="IPR031802">
    <property type="entry name" value="FAM193_C"/>
</dbReference>
<evidence type="ECO:0000313" key="6">
    <source>
        <dbReference type="EMBL" id="KAJ6222698.1"/>
    </source>
</evidence>
<feature type="compositionally biased region" description="Basic and acidic residues" evidence="4">
    <location>
        <begin position="439"/>
        <end position="449"/>
    </location>
</feature>
<dbReference type="PANTHER" id="PTHR15109:SF4">
    <property type="entry name" value="FAM193 C-TERMINAL DOMAIN-CONTAINING PROTEIN"/>
    <property type="match status" value="1"/>
</dbReference>